<evidence type="ECO:0000256" key="5">
    <source>
        <dbReference type="ARBA" id="ARBA00022741"/>
    </source>
</evidence>
<evidence type="ECO:0000256" key="1">
    <source>
        <dbReference type="ARBA" id="ARBA00004496"/>
    </source>
</evidence>
<evidence type="ECO:0000313" key="13">
    <source>
        <dbReference type="EMBL" id="KHN77491.1"/>
    </source>
</evidence>
<dbReference type="SUPFAM" id="SSF54849">
    <property type="entry name" value="GroEL-intermediate domain like"/>
    <property type="match status" value="2"/>
</dbReference>
<evidence type="ECO:0000256" key="2">
    <source>
        <dbReference type="ARBA" id="ARBA00008020"/>
    </source>
</evidence>
<keyword evidence="4" id="KW-0963">Cytoplasm</keyword>
<evidence type="ECO:0000256" key="6">
    <source>
        <dbReference type="ARBA" id="ARBA00022840"/>
    </source>
</evidence>
<sequence>MAMAVPKSGYARFLKEGAQSFKGTEEAVQRNIEACVELATQIRTAYGPSGMNKMVINRIEKLFVTNDAATILKELEIQHPAARMIIMASQMQEKQIGDGTNSVVMFAAALLEHASQLLNMGLSPAEIASGYERALDRALEILPSLVVEKVKDLHDVKAVQKYLKSAVMSKQYGNADFIAELAAKACVQTAPKNTFNFNVDNIRVCKILGADVRSSSTMNGMVFRRGAEGEIKKVTDARIAIFACPFDLTQSETKGTVLMETASDLLSFSAGEECEVESQVKKLADNGVSVVVAAGKFGDLYVHFLNKYKIMGVRLTSKFDLRRLCRATGAQAQARICAPGLDLLGECDRVYVEEIGDTEVTVFDKVSERGKVATVIVRGSSQSRMDDVERAIDDAVNAYKALTRDNQERLPLCSFWFDKVQTAPKNTFNFNVDNIRVCKILGADVRSSSTMNGMVFRRGAEGEIKKVTDARIAIFACPFDLTQSETKGTVLMETASDLLSFSAGEECEVESQVKKLADNGVSVVVAAGKFGDLYVHFLNKYKIMGVRLTSKFDLRRLCRATGAQAQARICAPGLDLLGECDRVYVEEIGDTEVTVFDKVSERGKVATVIVRGSSQSRMDDVERAIDDAVNAYKALTRDNQLLPGAGATEIELAKQIDAIGGKCAGLEQYPVRKFAQALEILPKQLAENAGLKATEVLAKLYAAHEEGQKNAGVNLDSGGVVDALANNIFDLYACKKLAIKLATDAAITVLKVDQIIMSKQATGGPKPRPPKAQDEEDEEGMA</sequence>
<dbReference type="InterPro" id="IPR027410">
    <property type="entry name" value="TCP-1-like_intermed_sf"/>
</dbReference>
<dbReference type="FunFam" id="3.50.7.10:FF:000008">
    <property type="entry name" value="T-complex protein 1 subunit theta"/>
    <property type="match status" value="2"/>
</dbReference>
<dbReference type="Proteomes" id="UP000031036">
    <property type="component" value="Unassembled WGS sequence"/>
</dbReference>
<dbReference type="InterPro" id="IPR017998">
    <property type="entry name" value="Chaperone_TCP-1"/>
</dbReference>
<dbReference type="PROSITE" id="PS00995">
    <property type="entry name" value="TCP1_3"/>
    <property type="match status" value="1"/>
</dbReference>
<dbReference type="AlphaFoldDB" id="A0A0B2V231"/>
<comment type="function">
    <text evidence="9">Molecular chaperone; assists the folding of proteins upon ATP hydrolysis. Known to play a role, in vitro, in the folding of actin and tubulin. Required for correct subcellular localization of pgl-1.</text>
</comment>
<evidence type="ECO:0000256" key="7">
    <source>
        <dbReference type="ARBA" id="ARBA00023186"/>
    </source>
</evidence>
<keyword evidence="6 11" id="KW-0067">ATP-binding</keyword>
<dbReference type="SUPFAM" id="SSF48592">
    <property type="entry name" value="GroEL equatorial domain-like"/>
    <property type="match status" value="1"/>
</dbReference>
<keyword evidence="14" id="KW-1185">Reference proteome</keyword>
<dbReference type="PANTHER" id="PTHR11353">
    <property type="entry name" value="CHAPERONIN"/>
    <property type="match status" value="1"/>
</dbReference>
<comment type="similarity">
    <text evidence="2 11">Belongs to the TCP-1 chaperonin family.</text>
</comment>
<comment type="caution">
    <text evidence="13">The sequence shown here is derived from an EMBL/GenBank/DDBJ whole genome shotgun (WGS) entry which is preliminary data.</text>
</comment>
<proteinExistence type="inferred from homology"/>
<name>A0A0B2V231_TOXCA</name>
<dbReference type="GO" id="GO:0005524">
    <property type="term" value="F:ATP binding"/>
    <property type="evidence" value="ECO:0007669"/>
    <property type="project" value="UniProtKB-KW"/>
</dbReference>
<comment type="subcellular location">
    <subcellularLocation>
        <location evidence="1">Cytoplasm</location>
    </subcellularLocation>
</comment>
<feature type="region of interest" description="Disordered" evidence="12">
    <location>
        <begin position="760"/>
        <end position="782"/>
    </location>
</feature>
<dbReference type="InterPro" id="IPR027409">
    <property type="entry name" value="GroEL-like_apical_dom_sf"/>
</dbReference>
<dbReference type="Gene3D" id="3.50.7.10">
    <property type="entry name" value="GroEL"/>
    <property type="match status" value="2"/>
</dbReference>
<evidence type="ECO:0000256" key="10">
    <source>
        <dbReference type="ARBA" id="ARBA00064252"/>
    </source>
</evidence>
<evidence type="ECO:0000256" key="8">
    <source>
        <dbReference type="ARBA" id="ARBA00029602"/>
    </source>
</evidence>
<evidence type="ECO:0000256" key="9">
    <source>
        <dbReference type="ARBA" id="ARBA00058723"/>
    </source>
</evidence>
<protein>
    <recommendedName>
        <fullName evidence="3">T-complex protein 1 subunit theta</fullName>
    </recommendedName>
    <alternativeName>
        <fullName evidence="8">CCT-theta</fullName>
    </alternativeName>
</protein>
<keyword evidence="5 11" id="KW-0547">Nucleotide-binding</keyword>
<dbReference type="PROSITE" id="PS00751">
    <property type="entry name" value="TCP1_2"/>
    <property type="match status" value="1"/>
</dbReference>
<keyword evidence="7 11" id="KW-0143">Chaperone</keyword>
<comment type="subunit">
    <text evidence="10">Heterooligomeric complex.</text>
</comment>
<dbReference type="Pfam" id="PF00118">
    <property type="entry name" value="Cpn60_TCP1"/>
    <property type="match status" value="2"/>
</dbReference>
<evidence type="ECO:0000256" key="12">
    <source>
        <dbReference type="SAM" id="MobiDB-lite"/>
    </source>
</evidence>
<dbReference type="EMBL" id="JPKZ01002274">
    <property type="protein sequence ID" value="KHN77491.1"/>
    <property type="molecule type" value="Genomic_DNA"/>
</dbReference>
<evidence type="ECO:0000256" key="11">
    <source>
        <dbReference type="RuleBase" id="RU004187"/>
    </source>
</evidence>
<dbReference type="SUPFAM" id="SSF52029">
    <property type="entry name" value="GroEL apical domain-like"/>
    <property type="match status" value="2"/>
</dbReference>
<evidence type="ECO:0000256" key="4">
    <source>
        <dbReference type="ARBA" id="ARBA00022490"/>
    </source>
</evidence>
<accession>A0A0B2V231</accession>
<dbReference type="InterPro" id="IPR002194">
    <property type="entry name" value="Chaperonin_TCP-1_CS"/>
</dbReference>
<dbReference type="GO" id="GO:0051082">
    <property type="term" value="F:unfolded protein binding"/>
    <property type="evidence" value="ECO:0007669"/>
    <property type="project" value="InterPro"/>
</dbReference>
<evidence type="ECO:0000256" key="3">
    <source>
        <dbReference type="ARBA" id="ARBA00016981"/>
    </source>
</evidence>
<dbReference type="GO" id="GO:0016887">
    <property type="term" value="F:ATP hydrolysis activity"/>
    <property type="evidence" value="ECO:0007669"/>
    <property type="project" value="InterPro"/>
</dbReference>
<gene>
    <name evidence="13" type="primary">cct-8</name>
    <name evidence="13" type="ORF">Tcan_07982</name>
</gene>
<dbReference type="GO" id="GO:0140662">
    <property type="term" value="F:ATP-dependent protein folding chaperone"/>
    <property type="evidence" value="ECO:0007669"/>
    <property type="project" value="InterPro"/>
</dbReference>
<dbReference type="InterPro" id="IPR027413">
    <property type="entry name" value="GROEL-like_equatorial_sf"/>
</dbReference>
<dbReference type="OrthoDB" id="1748577at2759"/>
<evidence type="ECO:0000313" key="14">
    <source>
        <dbReference type="Proteomes" id="UP000031036"/>
    </source>
</evidence>
<dbReference type="GO" id="GO:0005737">
    <property type="term" value="C:cytoplasm"/>
    <property type="evidence" value="ECO:0007669"/>
    <property type="project" value="UniProtKB-SubCell"/>
</dbReference>
<dbReference type="PROSITE" id="PS00750">
    <property type="entry name" value="TCP1_1"/>
    <property type="match status" value="1"/>
</dbReference>
<dbReference type="Gene3D" id="1.10.560.10">
    <property type="entry name" value="GroEL-like equatorial domain"/>
    <property type="match status" value="2"/>
</dbReference>
<organism evidence="13 14">
    <name type="scientific">Toxocara canis</name>
    <name type="common">Canine roundworm</name>
    <dbReference type="NCBI Taxonomy" id="6265"/>
    <lineage>
        <taxon>Eukaryota</taxon>
        <taxon>Metazoa</taxon>
        <taxon>Ecdysozoa</taxon>
        <taxon>Nematoda</taxon>
        <taxon>Chromadorea</taxon>
        <taxon>Rhabditida</taxon>
        <taxon>Spirurina</taxon>
        <taxon>Ascaridomorpha</taxon>
        <taxon>Ascaridoidea</taxon>
        <taxon>Toxocaridae</taxon>
        <taxon>Toxocara</taxon>
    </lineage>
</organism>
<dbReference type="PRINTS" id="PR00304">
    <property type="entry name" value="TCOMPLEXTCP1"/>
</dbReference>
<dbReference type="InterPro" id="IPR012721">
    <property type="entry name" value="Chap_CCT_theta"/>
</dbReference>
<dbReference type="STRING" id="6265.A0A0B2V231"/>
<reference evidence="13 14" key="1">
    <citation type="submission" date="2014-11" db="EMBL/GenBank/DDBJ databases">
        <title>Genetic blueprint of the zoonotic pathogen Toxocara canis.</title>
        <authorList>
            <person name="Zhu X.-Q."/>
            <person name="Korhonen P.K."/>
            <person name="Cai H."/>
            <person name="Young N.D."/>
            <person name="Nejsum P."/>
            <person name="von Samson-Himmelstjerna G."/>
            <person name="Boag P.R."/>
            <person name="Tan P."/>
            <person name="Li Q."/>
            <person name="Min J."/>
            <person name="Yang Y."/>
            <person name="Wang X."/>
            <person name="Fang X."/>
            <person name="Hall R.S."/>
            <person name="Hofmann A."/>
            <person name="Sternberg P.W."/>
            <person name="Jex A.R."/>
            <person name="Gasser R.B."/>
        </authorList>
    </citation>
    <scope>NUCLEOTIDE SEQUENCE [LARGE SCALE GENOMIC DNA]</scope>
    <source>
        <strain evidence="13">PN_DK_2014</strain>
    </source>
</reference>
<dbReference type="NCBIfam" id="TIGR02346">
    <property type="entry name" value="chap_CCT_theta"/>
    <property type="match status" value="2"/>
</dbReference>
<dbReference type="InterPro" id="IPR002423">
    <property type="entry name" value="Cpn60/GroEL/TCP-1"/>
</dbReference>
<dbReference type="OMA" id="STMNGMV"/>